<dbReference type="Gene3D" id="1.20.1250.20">
    <property type="entry name" value="MFS general substrate transporter like domains"/>
    <property type="match status" value="1"/>
</dbReference>
<feature type="transmembrane region" description="Helical" evidence="7">
    <location>
        <begin position="192"/>
        <end position="212"/>
    </location>
</feature>
<comment type="caution">
    <text evidence="9">The sequence shown here is derived from an EMBL/GenBank/DDBJ whole genome shotgun (WGS) entry which is preliminary data.</text>
</comment>
<dbReference type="Gene3D" id="1.20.1720.10">
    <property type="entry name" value="Multidrug resistance protein D"/>
    <property type="match status" value="1"/>
</dbReference>
<dbReference type="GO" id="GO:0022857">
    <property type="term" value="F:transmembrane transporter activity"/>
    <property type="evidence" value="ECO:0007669"/>
    <property type="project" value="InterPro"/>
</dbReference>
<feature type="transmembrane region" description="Helical" evidence="7">
    <location>
        <begin position="334"/>
        <end position="355"/>
    </location>
</feature>
<keyword evidence="10" id="KW-1185">Reference proteome</keyword>
<feature type="domain" description="Major facilitator superfamily (MFS) profile" evidence="8">
    <location>
        <begin position="37"/>
        <end position="486"/>
    </location>
</feature>
<evidence type="ECO:0000256" key="1">
    <source>
        <dbReference type="ARBA" id="ARBA00004141"/>
    </source>
</evidence>
<evidence type="ECO:0000313" key="10">
    <source>
        <dbReference type="Proteomes" id="UP000722485"/>
    </source>
</evidence>
<dbReference type="SUPFAM" id="SSF103473">
    <property type="entry name" value="MFS general substrate transporter"/>
    <property type="match status" value="1"/>
</dbReference>
<dbReference type="InterPro" id="IPR020846">
    <property type="entry name" value="MFS_dom"/>
</dbReference>
<name>A0A9P5LN44_9HYPO</name>
<evidence type="ECO:0000256" key="6">
    <source>
        <dbReference type="SAM" id="MobiDB-lite"/>
    </source>
</evidence>
<evidence type="ECO:0000256" key="4">
    <source>
        <dbReference type="ARBA" id="ARBA00023136"/>
    </source>
</evidence>
<evidence type="ECO:0000256" key="5">
    <source>
        <dbReference type="ARBA" id="ARBA00023180"/>
    </source>
</evidence>
<feature type="region of interest" description="Disordered" evidence="6">
    <location>
        <begin position="494"/>
        <end position="522"/>
    </location>
</feature>
<dbReference type="PANTHER" id="PTHR42718:SF11">
    <property type="entry name" value="MAJOR FACILITATOR SUPERFAMILY (MFS) PROFILE DOMAIN-CONTAINING PROTEIN"/>
    <property type="match status" value="1"/>
</dbReference>
<keyword evidence="4 7" id="KW-0472">Membrane</keyword>
<proteinExistence type="predicted"/>
<dbReference type="PANTHER" id="PTHR42718">
    <property type="entry name" value="MAJOR FACILITATOR SUPERFAMILY MULTIDRUG TRANSPORTER MFSC"/>
    <property type="match status" value="1"/>
</dbReference>
<feature type="transmembrane region" description="Helical" evidence="7">
    <location>
        <begin position="31"/>
        <end position="53"/>
    </location>
</feature>
<organism evidence="9 10">
    <name type="scientific">Cylindrodendrum hubeiense</name>
    <dbReference type="NCBI Taxonomy" id="595255"/>
    <lineage>
        <taxon>Eukaryota</taxon>
        <taxon>Fungi</taxon>
        <taxon>Dikarya</taxon>
        <taxon>Ascomycota</taxon>
        <taxon>Pezizomycotina</taxon>
        <taxon>Sordariomycetes</taxon>
        <taxon>Hypocreomycetidae</taxon>
        <taxon>Hypocreales</taxon>
        <taxon>Nectriaceae</taxon>
        <taxon>Cylindrodendrum</taxon>
    </lineage>
</organism>
<dbReference type="OrthoDB" id="5086884at2759"/>
<accession>A0A9P5LN44</accession>
<sequence length="522" mass="56809">MPQIASTHVVGSDVDILDKLGRQRPIVFTSLWSEIGFCFAIFGSIFMTEYFVSGFNIILPELATQLNIPEATQTWPASVFSLVTGSFLLPLGRLSDIYGCYIVFNAGIAWSFIWCLIAGFSTNYRTLIVCRALAGLGAAAYLVGGLTLLGKTYRPGPRKNLVFALYGAVAPVGFYFGILFGGISSHFLTWRWYFWLGSIIVFVVTVAALVAIPRDYRDDRTGNDEMDWKGTATVVPGLLLVVYSITDSSSAPRGWSNPRIIVTMVLGVGFLAAAYVVETRFAKSPLIPGDLFAPTYMKRLMVALFLLYGGFGLFLFYSSFYIQSVMGISSLLTAAWYTPLAVGGLLIGTVGGFTLHRLPGQLLLLISGIGNLVSVLLFAIMPPDANYWAYVFPAMVCATIGIDITFTVSNIFITNNLPSHRQGLAGAFINSVLFLGIGFFQGVGDLVVQQTGFTELKRRYRTAFWVAVAISGAALGLYTLIKIPTAKSNLTIEERQQQAAESAHELPNPPCAKRNTTTESEG</sequence>
<protein>
    <recommendedName>
        <fullName evidence="8">Major facilitator superfamily (MFS) profile domain-containing protein</fullName>
    </recommendedName>
</protein>
<feature type="transmembrane region" description="Helical" evidence="7">
    <location>
        <begin position="424"/>
        <end position="443"/>
    </location>
</feature>
<comment type="subcellular location">
    <subcellularLocation>
        <location evidence="1">Membrane</location>
        <topology evidence="1">Multi-pass membrane protein</topology>
    </subcellularLocation>
</comment>
<dbReference type="PROSITE" id="PS50850">
    <property type="entry name" value="MFS"/>
    <property type="match status" value="1"/>
</dbReference>
<evidence type="ECO:0000256" key="7">
    <source>
        <dbReference type="SAM" id="Phobius"/>
    </source>
</evidence>
<keyword evidence="2 7" id="KW-0812">Transmembrane</keyword>
<dbReference type="InterPro" id="IPR011701">
    <property type="entry name" value="MFS"/>
</dbReference>
<feature type="transmembrane region" description="Helical" evidence="7">
    <location>
        <begin position="161"/>
        <end position="180"/>
    </location>
</feature>
<feature type="transmembrane region" description="Helical" evidence="7">
    <location>
        <begin position="98"/>
        <end position="120"/>
    </location>
</feature>
<dbReference type="InterPro" id="IPR036259">
    <property type="entry name" value="MFS_trans_sf"/>
</dbReference>
<keyword evidence="3 7" id="KW-1133">Transmembrane helix</keyword>
<feature type="transmembrane region" description="Helical" evidence="7">
    <location>
        <begin position="362"/>
        <end position="381"/>
    </location>
</feature>
<feature type="transmembrane region" description="Helical" evidence="7">
    <location>
        <begin position="258"/>
        <end position="277"/>
    </location>
</feature>
<feature type="transmembrane region" description="Helical" evidence="7">
    <location>
        <begin position="463"/>
        <end position="481"/>
    </location>
</feature>
<dbReference type="Pfam" id="PF07690">
    <property type="entry name" value="MFS_1"/>
    <property type="match status" value="1"/>
</dbReference>
<feature type="transmembrane region" description="Helical" evidence="7">
    <location>
        <begin position="300"/>
        <end position="322"/>
    </location>
</feature>
<evidence type="ECO:0000259" key="8">
    <source>
        <dbReference type="PROSITE" id="PS50850"/>
    </source>
</evidence>
<dbReference type="EMBL" id="JAANBB010000003">
    <property type="protein sequence ID" value="KAF7557740.1"/>
    <property type="molecule type" value="Genomic_DNA"/>
</dbReference>
<feature type="transmembrane region" description="Helical" evidence="7">
    <location>
        <begin position="126"/>
        <end position="149"/>
    </location>
</feature>
<dbReference type="AlphaFoldDB" id="A0A9P5LN44"/>
<reference evidence="9" key="1">
    <citation type="submission" date="2020-03" db="EMBL/GenBank/DDBJ databases">
        <title>Draft Genome Sequence of Cylindrodendrum hubeiense.</title>
        <authorList>
            <person name="Buettner E."/>
            <person name="Kellner H."/>
        </authorList>
    </citation>
    <scope>NUCLEOTIDE SEQUENCE</scope>
    <source>
        <strain evidence="9">IHI 201604</strain>
    </source>
</reference>
<feature type="transmembrane region" description="Helical" evidence="7">
    <location>
        <begin position="387"/>
        <end position="412"/>
    </location>
</feature>
<evidence type="ECO:0000313" key="9">
    <source>
        <dbReference type="EMBL" id="KAF7557740.1"/>
    </source>
</evidence>
<dbReference type="GO" id="GO:0016020">
    <property type="term" value="C:membrane"/>
    <property type="evidence" value="ECO:0007669"/>
    <property type="project" value="UniProtKB-SubCell"/>
</dbReference>
<evidence type="ECO:0000256" key="3">
    <source>
        <dbReference type="ARBA" id="ARBA00022989"/>
    </source>
</evidence>
<keyword evidence="5" id="KW-0325">Glycoprotein</keyword>
<dbReference type="Proteomes" id="UP000722485">
    <property type="component" value="Unassembled WGS sequence"/>
</dbReference>
<evidence type="ECO:0000256" key="2">
    <source>
        <dbReference type="ARBA" id="ARBA00022692"/>
    </source>
</evidence>
<gene>
    <name evidence="9" type="ORF">G7Z17_g476</name>
</gene>